<dbReference type="Proteomes" id="UP000265618">
    <property type="component" value="Unassembled WGS sequence"/>
</dbReference>
<dbReference type="SUPFAM" id="SSF55418">
    <property type="entry name" value="eIF4e-like"/>
    <property type="match status" value="1"/>
</dbReference>
<comment type="caution">
    <text evidence="2">The sequence shown here is derived from an EMBL/GenBank/DDBJ whole genome shotgun (WGS) entry which is preliminary data.</text>
</comment>
<dbReference type="InterPro" id="IPR015034">
    <property type="entry name" value="Bles03"/>
</dbReference>
<protein>
    <submittedName>
        <fullName evidence="2">Uncharacterized protein</fullName>
    </submittedName>
</protein>
<evidence type="ECO:0000313" key="3">
    <source>
        <dbReference type="Proteomes" id="UP000265618"/>
    </source>
</evidence>
<dbReference type="PANTHER" id="PTHR31977">
    <property type="entry name" value="UPF0696 PROTEIN C11ORF68"/>
    <property type="match status" value="1"/>
</dbReference>
<dbReference type="PANTHER" id="PTHR31977:SF1">
    <property type="entry name" value="UPF0696 PROTEIN C11ORF68"/>
    <property type="match status" value="1"/>
</dbReference>
<dbReference type="AlphaFoldDB" id="A0A391NWZ4"/>
<dbReference type="OrthoDB" id="10067381at2759"/>
<evidence type="ECO:0000256" key="1">
    <source>
        <dbReference type="ARBA" id="ARBA00010568"/>
    </source>
</evidence>
<feature type="non-terminal residue" evidence="2">
    <location>
        <position position="205"/>
    </location>
</feature>
<dbReference type="Pfam" id="PF08939">
    <property type="entry name" value="Bles03"/>
    <property type="match status" value="1"/>
</dbReference>
<sequence length="205" mass="22839">MATYCNPFFESIVVKVSLLYFTYMSSKLPDICTNGRVFYDPKRETVESWVGRLPPSLLVQERHSVAWLQVEHTSDHRGGEPLGEYEGEFHPLLTRLLRDTDPTPAKTAAVSREILEIARNHGCGIGKWLVFCPPQTVDKTWGRVAQACMDGSLGVSAKVCTSSRATPGKDHVICVYCRDSLDLADLERVLEELIDIGAQPVGYKP</sequence>
<dbReference type="EMBL" id="BDIP01002028">
    <property type="protein sequence ID" value="GCA63013.1"/>
    <property type="molecule type" value="Genomic_DNA"/>
</dbReference>
<keyword evidence="3" id="KW-1185">Reference proteome</keyword>
<dbReference type="InterPro" id="IPR023398">
    <property type="entry name" value="TIF_eIF4e-like"/>
</dbReference>
<evidence type="ECO:0000313" key="2">
    <source>
        <dbReference type="EMBL" id="GCA63013.1"/>
    </source>
</evidence>
<proteinExistence type="inferred from homology"/>
<reference evidence="2 3" key="1">
    <citation type="journal article" date="2018" name="PLoS ONE">
        <title>The draft genome of Kipferlia bialata reveals reductive genome evolution in fornicate parasites.</title>
        <authorList>
            <person name="Tanifuji G."/>
            <person name="Takabayashi S."/>
            <person name="Kume K."/>
            <person name="Takagi M."/>
            <person name="Nakayama T."/>
            <person name="Kamikawa R."/>
            <person name="Inagaki Y."/>
            <person name="Hashimoto T."/>
        </authorList>
    </citation>
    <scope>NUCLEOTIDE SEQUENCE [LARGE SCALE GENOMIC DNA]</scope>
    <source>
        <strain evidence="2">NY0173</strain>
    </source>
</reference>
<accession>A0A391NWZ4</accession>
<organism evidence="2 3">
    <name type="scientific">Kipferlia bialata</name>
    <dbReference type="NCBI Taxonomy" id="797122"/>
    <lineage>
        <taxon>Eukaryota</taxon>
        <taxon>Metamonada</taxon>
        <taxon>Carpediemonas-like organisms</taxon>
        <taxon>Kipferlia</taxon>
    </lineage>
</organism>
<dbReference type="Gene3D" id="3.30.760.10">
    <property type="entry name" value="RNA Cap, Translation Initiation Factor Eif4e"/>
    <property type="match status" value="1"/>
</dbReference>
<name>A0A391NWZ4_9EUKA</name>
<gene>
    <name evidence="2" type="ORF">KIPB_007299</name>
</gene>
<comment type="similarity">
    <text evidence="1">Belongs to the UPF0696 family.</text>
</comment>